<dbReference type="PANTHER" id="PTHR14604">
    <property type="entry name" value="WD40 REPEAT PF20"/>
    <property type="match status" value="1"/>
</dbReference>
<evidence type="ECO:0000256" key="1">
    <source>
        <dbReference type="ARBA" id="ARBA00022574"/>
    </source>
</evidence>
<keyword evidence="1 3" id="KW-0853">WD repeat</keyword>
<dbReference type="OrthoDB" id="756370at2759"/>
<keyword evidence="2" id="KW-0677">Repeat</keyword>
<dbReference type="InterPro" id="IPR036322">
    <property type="entry name" value="WD40_repeat_dom_sf"/>
</dbReference>
<keyword evidence="5" id="KW-1185">Reference proteome</keyword>
<name>D8LLV0_ECTSI</name>
<organism evidence="4 5">
    <name type="scientific">Ectocarpus siliculosus</name>
    <name type="common">Brown alga</name>
    <name type="synonym">Conferva siliculosa</name>
    <dbReference type="NCBI Taxonomy" id="2880"/>
    <lineage>
        <taxon>Eukaryota</taxon>
        <taxon>Sar</taxon>
        <taxon>Stramenopiles</taxon>
        <taxon>Ochrophyta</taxon>
        <taxon>PX clade</taxon>
        <taxon>Phaeophyceae</taxon>
        <taxon>Ectocarpales</taxon>
        <taxon>Ectocarpaceae</taxon>
        <taxon>Ectocarpus</taxon>
    </lineage>
</organism>
<dbReference type="InParanoid" id="D8LLV0"/>
<dbReference type="EMBL" id="FN648575">
    <property type="protein sequence ID" value="CBN77164.1"/>
    <property type="molecule type" value="Genomic_DNA"/>
</dbReference>
<evidence type="ECO:0000256" key="2">
    <source>
        <dbReference type="ARBA" id="ARBA00022737"/>
    </source>
</evidence>
<dbReference type="AlphaFoldDB" id="D8LLV0"/>
<dbReference type="InterPro" id="IPR050995">
    <property type="entry name" value="WD-F-box_domain-protein"/>
</dbReference>
<feature type="repeat" description="WD" evidence="3">
    <location>
        <begin position="185"/>
        <end position="218"/>
    </location>
</feature>
<reference evidence="4 5" key="1">
    <citation type="journal article" date="2010" name="Nature">
        <title>The Ectocarpus genome and the independent evolution of multicellularity in brown algae.</title>
        <authorList>
            <person name="Cock J.M."/>
            <person name="Sterck L."/>
            <person name="Rouze P."/>
            <person name="Scornet D."/>
            <person name="Allen A.E."/>
            <person name="Amoutzias G."/>
            <person name="Anthouard V."/>
            <person name="Artiguenave F."/>
            <person name="Aury J.M."/>
            <person name="Badger J.H."/>
            <person name="Beszteri B."/>
            <person name="Billiau K."/>
            <person name="Bonnet E."/>
            <person name="Bothwell J.H."/>
            <person name="Bowler C."/>
            <person name="Boyen C."/>
            <person name="Brownlee C."/>
            <person name="Carrano C.J."/>
            <person name="Charrier B."/>
            <person name="Cho G.Y."/>
            <person name="Coelho S.M."/>
            <person name="Collen J."/>
            <person name="Corre E."/>
            <person name="Da Silva C."/>
            <person name="Delage L."/>
            <person name="Delaroque N."/>
            <person name="Dittami S.M."/>
            <person name="Doulbeau S."/>
            <person name="Elias M."/>
            <person name="Farnham G."/>
            <person name="Gachon C.M."/>
            <person name="Gschloessl B."/>
            <person name="Heesch S."/>
            <person name="Jabbari K."/>
            <person name="Jubin C."/>
            <person name="Kawai H."/>
            <person name="Kimura K."/>
            <person name="Kloareg B."/>
            <person name="Kupper F.C."/>
            <person name="Lang D."/>
            <person name="Le Bail A."/>
            <person name="Leblanc C."/>
            <person name="Lerouge P."/>
            <person name="Lohr M."/>
            <person name="Lopez P.J."/>
            <person name="Martens C."/>
            <person name="Maumus F."/>
            <person name="Michel G."/>
            <person name="Miranda-Saavedra D."/>
            <person name="Morales J."/>
            <person name="Moreau H."/>
            <person name="Motomura T."/>
            <person name="Nagasato C."/>
            <person name="Napoli C.A."/>
            <person name="Nelson D.R."/>
            <person name="Nyvall-Collen P."/>
            <person name="Peters A.F."/>
            <person name="Pommier C."/>
            <person name="Potin P."/>
            <person name="Poulain J."/>
            <person name="Quesneville H."/>
            <person name="Read B."/>
            <person name="Rensing S.A."/>
            <person name="Ritter A."/>
            <person name="Rousvoal S."/>
            <person name="Samanta M."/>
            <person name="Samson G."/>
            <person name="Schroeder D.C."/>
            <person name="Segurens B."/>
            <person name="Strittmatter M."/>
            <person name="Tonon T."/>
            <person name="Tregear J.W."/>
            <person name="Valentin K."/>
            <person name="von Dassow P."/>
            <person name="Yamagishi T."/>
            <person name="Van de Peer Y."/>
            <person name="Wincker P."/>
        </authorList>
    </citation>
    <scope>NUCLEOTIDE SEQUENCE [LARGE SCALE GENOMIC DNA]</scope>
    <source>
        <strain evidence="5">Ec32 / CCAP1310/4</strain>
    </source>
</reference>
<dbReference type="PROSITE" id="PS50082">
    <property type="entry name" value="WD_REPEATS_2"/>
    <property type="match status" value="1"/>
</dbReference>
<dbReference type="SMART" id="SM00320">
    <property type="entry name" value="WD40"/>
    <property type="match status" value="2"/>
</dbReference>
<sequence>MAWVSDESKPLPLKLSPSLGFNNLTSSVSTFAYIHKGDVLIYGLDGVLRQTLVNDGGVRAMEIWSSDGRRLIYFFDAKAAPGSSTVDDGGNFTQGIAMVPRGRNFIVGCSDGDVFAFQAKTGPQGEACELTATLRGHCQPITCAAADSECCVSGDAGGTVIVWSIAKHLERECSFDGDGTLAIEIAAHSRTINAMDLHPSSMLLATVGEDLFLNVWELPKCGQEGPSGQVGLVATSRVDNRLLTGVQFLVDGSHRIIGLAYDCDHLQIWHKLG</sequence>
<dbReference type="InterPro" id="IPR001680">
    <property type="entry name" value="WD40_rpt"/>
</dbReference>
<evidence type="ECO:0000313" key="4">
    <source>
        <dbReference type="EMBL" id="CBN77164.1"/>
    </source>
</evidence>
<dbReference type="Proteomes" id="UP000002630">
    <property type="component" value="Linkage Group LG17"/>
</dbReference>
<dbReference type="Gene3D" id="2.130.10.10">
    <property type="entry name" value="YVTN repeat-like/Quinoprotein amine dehydrogenase"/>
    <property type="match status" value="1"/>
</dbReference>
<dbReference type="Pfam" id="PF00400">
    <property type="entry name" value="WD40"/>
    <property type="match status" value="2"/>
</dbReference>
<dbReference type="STRING" id="2880.D8LLV0"/>
<evidence type="ECO:0000256" key="3">
    <source>
        <dbReference type="PROSITE-ProRule" id="PRU00221"/>
    </source>
</evidence>
<dbReference type="PANTHER" id="PTHR14604:SF4">
    <property type="entry name" value="F-BOX DOMAIN-CONTAINING PROTEIN"/>
    <property type="match status" value="1"/>
</dbReference>
<dbReference type="SUPFAM" id="SSF50978">
    <property type="entry name" value="WD40 repeat-like"/>
    <property type="match status" value="1"/>
</dbReference>
<dbReference type="InterPro" id="IPR015943">
    <property type="entry name" value="WD40/YVTN_repeat-like_dom_sf"/>
</dbReference>
<accession>D8LLV0</accession>
<dbReference type="PROSITE" id="PS50294">
    <property type="entry name" value="WD_REPEATS_REGION"/>
    <property type="match status" value="1"/>
</dbReference>
<dbReference type="InterPro" id="IPR019775">
    <property type="entry name" value="WD40_repeat_CS"/>
</dbReference>
<gene>
    <name evidence="4" type="ORF">Esi_0038_0003</name>
</gene>
<dbReference type="PROSITE" id="PS00678">
    <property type="entry name" value="WD_REPEATS_1"/>
    <property type="match status" value="1"/>
</dbReference>
<dbReference type="EMBL" id="FN649742">
    <property type="protein sequence ID" value="CBN77164.1"/>
    <property type="molecule type" value="Genomic_DNA"/>
</dbReference>
<protein>
    <submittedName>
        <fullName evidence="4">Uncharacterized protein</fullName>
    </submittedName>
</protein>
<evidence type="ECO:0000313" key="5">
    <source>
        <dbReference type="Proteomes" id="UP000002630"/>
    </source>
</evidence>
<proteinExistence type="predicted"/>